<keyword evidence="1" id="KW-0472">Membrane</keyword>
<keyword evidence="1" id="KW-1133">Transmembrane helix</keyword>
<evidence type="ECO:0000256" key="1">
    <source>
        <dbReference type="SAM" id="Phobius"/>
    </source>
</evidence>
<dbReference type="NCBIfam" id="NF033488">
    <property type="entry name" value="lmo0937_fam_TM"/>
    <property type="match status" value="1"/>
</dbReference>
<sequence length="50" mass="5300">MNGLLYLIAVILIIGWVLGAFVYSAGGLIHILLVLAVIAILVNIIRGRAV</sequence>
<dbReference type="Proteomes" id="UP000476411">
    <property type="component" value="Chromosome"/>
</dbReference>
<feature type="transmembrane region" description="Helical" evidence="1">
    <location>
        <begin position="5"/>
        <end position="22"/>
    </location>
</feature>
<dbReference type="Pfam" id="PF18919">
    <property type="entry name" value="DUF5670"/>
    <property type="match status" value="1"/>
</dbReference>
<proteinExistence type="predicted"/>
<protein>
    <submittedName>
        <fullName evidence="2">Lmo0937 family membrane protein</fullName>
    </submittedName>
</protein>
<reference evidence="2 3" key="1">
    <citation type="submission" date="2020-01" db="EMBL/GenBank/DDBJ databases">
        <title>Complete genome sequence of Chitinophaga sp. H33E-04 isolated from quinoa roots.</title>
        <authorList>
            <person name="Weon H.-Y."/>
            <person name="Lee S.A."/>
        </authorList>
    </citation>
    <scope>NUCLEOTIDE SEQUENCE [LARGE SCALE GENOMIC DNA]</scope>
    <source>
        <strain evidence="2 3">H33E-04</strain>
    </source>
</reference>
<evidence type="ECO:0000313" key="2">
    <source>
        <dbReference type="EMBL" id="QHS61564.1"/>
    </source>
</evidence>
<accession>A0A6B9ZJL7</accession>
<name>A0A6B9ZJL7_9BACT</name>
<dbReference type="EMBL" id="CP048113">
    <property type="protein sequence ID" value="QHS61564.1"/>
    <property type="molecule type" value="Genomic_DNA"/>
</dbReference>
<dbReference type="InterPro" id="IPR043727">
    <property type="entry name" value="Lmo0937-like"/>
</dbReference>
<dbReference type="KEGG" id="chih:GWR21_18770"/>
<feature type="transmembrane region" description="Helical" evidence="1">
    <location>
        <begin position="28"/>
        <end position="45"/>
    </location>
</feature>
<keyword evidence="3" id="KW-1185">Reference proteome</keyword>
<gene>
    <name evidence="2" type="ORF">GWR21_18770</name>
</gene>
<evidence type="ECO:0000313" key="3">
    <source>
        <dbReference type="Proteomes" id="UP000476411"/>
    </source>
</evidence>
<organism evidence="2 3">
    <name type="scientific">Chitinophaga agri</name>
    <dbReference type="NCBI Taxonomy" id="2703787"/>
    <lineage>
        <taxon>Bacteria</taxon>
        <taxon>Pseudomonadati</taxon>
        <taxon>Bacteroidota</taxon>
        <taxon>Chitinophagia</taxon>
        <taxon>Chitinophagales</taxon>
        <taxon>Chitinophagaceae</taxon>
        <taxon>Chitinophaga</taxon>
    </lineage>
</organism>
<keyword evidence="1" id="KW-0812">Transmembrane</keyword>
<dbReference type="RefSeq" id="WP_162333233.1">
    <property type="nucleotide sequence ID" value="NZ_CP048113.1"/>
</dbReference>
<dbReference type="AlphaFoldDB" id="A0A6B9ZJL7"/>